<gene>
    <name evidence="1" type="ORF">PYH69_02555</name>
</gene>
<dbReference type="Proteomes" id="UP001223261">
    <property type="component" value="Chromosome"/>
</dbReference>
<dbReference type="InterPro" id="IPR037479">
    <property type="entry name" value="Tauto_MSAD"/>
</dbReference>
<organism evidence="1 2">
    <name type="scientific">Mammaliicoccus lentus</name>
    <name type="common">Staphylococcus lentus</name>
    <dbReference type="NCBI Taxonomy" id="42858"/>
    <lineage>
        <taxon>Bacteria</taxon>
        <taxon>Bacillati</taxon>
        <taxon>Bacillota</taxon>
        <taxon>Bacilli</taxon>
        <taxon>Bacillales</taxon>
        <taxon>Staphylococcaceae</taxon>
        <taxon>Mammaliicoccus</taxon>
    </lineage>
</organism>
<dbReference type="SUPFAM" id="SSF55331">
    <property type="entry name" value="Tautomerase/MIF"/>
    <property type="match status" value="1"/>
</dbReference>
<dbReference type="AlphaFoldDB" id="A0AAX3W594"/>
<dbReference type="Pfam" id="PF14552">
    <property type="entry name" value="Tautomerase_2"/>
    <property type="match status" value="1"/>
</dbReference>
<dbReference type="PANTHER" id="PTHR38460">
    <property type="entry name" value="TAUTOMERASE YOLI-RELATED"/>
    <property type="match status" value="1"/>
</dbReference>
<dbReference type="PANTHER" id="PTHR38460:SF1">
    <property type="entry name" value="TAUTOMERASE YOLI-RELATED"/>
    <property type="match status" value="1"/>
</dbReference>
<proteinExistence type="predicted"/>
<sequence>MPLMKIDLIKGRKKEEIKQILDISYEVMLSTFDAPEGDRYQIVNQHEDYEMKILDTGLGVERTNEVIVFTIITRPRTEKQKLSFYSEVVNELHDKVGIRKEDIMFSLIENTDENWSFFNGEAQFLNGSL</sequence>
<dbReference type="InterPro" id="IPR014347">
    <property type="entry name" value="Tautomerase/MIF_sf"/>
</dbReference>
<reference evidence="1" key="1">
    <citation type="journal article" date="2023" name="Antibiotics">
        <title>Prevalence and Molecular Characterization of Methicillin-Resistant Staphylococci (MRS) and Mammaliicocci (MRM) in Dromedary Camels from Algeria: First Detection of SCCmec-mecC Hybrid in Methicillin-Resistant Mammaliicoccus lentus.</title>
        <authorList>
            <person name="Belhout C."/>
            <person name="Boyen F."/>
            <person name="Vereecke N."/>
            <person name="Theuns S."/>
            <person name="Taibi N."/>
            <person name="Stegger M."/>
            <person name="de la Fe-Rodriguez P.Y."/>
            <person name="Bouayad L."/>
            <person name="Elgroud R."/>
            <person name="Butaye P."/>
        </authorList>
    </citation>
    <scope>NUCLEOTIDE SEQUENCE</scope>
    <source>
        <strain evidence="1">7048</strain>
    </source>
</reference>
<dbReference type="RefSeq" id="WP_282862628.1">
    <property type="nucleotide sequence ID" value="NZ_CP118848.1"/>
</dbReference>
<evidence type="ECO:0000313" key="2">
    <source>
        <dbReference type="Proteomes" id="UP001223261"/>
    </source>
</evidence>
<protein>
    <submittedName>
        <fullName evidence="1">Tautomerase family protein</fullName>
    </submittedName>
</protein>
<dbReference type="EMBL" id="CP118848">
    <property type="protein sequence ID" value="WHI60528.1"/>
    <property type="molecule type" value="Genomic_DNA"/>
</dbReference>
<accession>A0AAX3W594</accession>
<name>A0AAX3W594_MAMLE</name>
<evidence type="ECO:0000313" key="1">
    <source>
        <dbReference type="EMBL" id="WHI60528.1"/>
    </source>
</evidence>
<dbReference type="Gene3D" id="3.30.429.10">
    <property type="entry name" value="Macrophage Migration Inhibitory Factor"/>
    <property type="match status" value="1"/>
</dbReference>